<evidence type="ECO:0000256" key="1">
    <source>
        <dbReference type="ARBA" id="ARBA00012513"/>
    </source>
</evidence>
<comment type="catalytic activity">
    <reaction evidence="7">
        <text>L-threonyl-[protein] + ATP = O-phospho-L-threonyl-[protein] + ADP + H(+)</text>
        <dbReference type="Rhea" id="RHEA:46608"/>
        <dbReference type="Rhea" id="RHEA-COMP:11060"/>
        <dbReference type="Rhea" id="RHEA-COMP:11605"/>
        <dbReference type="ChEBI" id="CHEBI:15378"/>
        <dbReference type="ChEBI" id="CHEBI:30013"/>
        <dbReference type="ChEBI" id="CHEBI:30616"/>
        <dbReference type="ChEBI" id="CHEBI:61977"/>
        <dbReference type="ChEBI" id="CHEBI:456216"/>
        <dbReference type="EC" id="2.7.11.1"/>
    </reaction>
</comment>
<gene>
    <name evidence="10" type="ORF">RF11_04517</name>
</gene>
<evidence type="ECO:0000256" key="7">
    <source>
        <dbReference type="ARBA" id="ARBA00047899"/>
    </source>
</evidence>
<dbReference type="SUPFAM" id="SSF56112">
    <property type="entry name" value="Protein kinase-like (PK-like)"/>
    <property type="match status" value="1"/>
</dbReference>
<keyword evidence="2" id="KW-0723">Serine/threonine-protein kinase</keyword>
<dbReference type="OrthoDB" id="539158at2759"/>
<dbReference type="EMBL" id="JWZT01003124">
    <property type="protein sequence ID" value="KII67644.1"/>
    <property type="molecule type" value="Genomic_DNA"/>
</dbReference>
<protein>
    <recommendedName>
        <fullName evidence="1">non-specific serine/threonine protein kinase</fullName>
        <ecNumber evidence="1">2.7.11.1</ecNumber>
    </recommendedName>
</protein>
<accession>A0A0C2IQC7</accession>
<dbReference type="AlphaFoldDB" id="A0A0C2IQC7"/>
<evidence type="ECO:0000256" key="8">
    <source>
        <dbReference type="ARBA" id="ARBA00048679"/>
    </source>
</evidence>
<name>A0A0C2IQC7_THEKT</name>
<evidence type="ECO:0000256" key="2">
    <source>
        <dbReference type="ARBA" id="ARBA00022527"/>
    </source>
</evidence>
<dbReference type="InterPro" id="IPR008271">
    <property type="entry name" value="Ser/Thr_kinase_AS"/>
</dbReference>
<evidence type="ECO:0000256" key="5">
    <source>
        <dbReference type="ARBA" id="ARBA00022777"/>
    </source>
</evidence>
<dbReference type="GO" id="GO:0005524">
    <property type="term" value="F:ATP binding"/>
    <property type="evidence" value="ECO:0007669"/>
    <property type="project" value="UniProtKB-KW"/>
</dbReference>
<proteinExistence type="predicted"/>
<keyword evidence="3" id="KW-0808">Transferase</keyword>
<sequence>MEYVQNGELYNLIGPTFSDIEPGVSLPENECVRLFSQLLEGVEYLHSLGIVHRDLKLENLLLDENNDLKITDFGLSTMFRHNGVERLLERTCGSIPYAAPEASIMNNHQMLAGQKHKGEPIDIWSCGIILFIMFRGEMPWDVAANKSNEFSRWAKGEYPNKRWEALNVTQLGLSNSVLNDK</sequence>
<dbReference type="PROSITE" id="PS00108">
    <property type="entry name" value="PROTEIN_KINASE_ST"/>
    <property type="match status" value="1"/>
</dbReference>
<evidence type="ECO:0000256" key="4">
    <source>
        <dbReference type="ARBA" id="ARBA00022741"/>
    </source>
</evidence>
<organism evidence="10 11">
    <name type="scientific">Thelohanellus kitauei</name>
    <name type="common">Myxosporean</name>
    <dbReference type="NCBI Taxonomy" id="669202"/>
    <lineage>
        <taxon>Eukaryota</taxon>
        <taxon>Metazoa</taxon>
        <taxon>Cnidaria</taxon>
        <taxon>Myxozoa</taxon>
        <taxon>Myxosporea</taxon>
        <taxon>Bivalvulida</taxon>
        <taxon>Platysporina</taxon>
        <taxon>Myxobolidae</taxon>
        <taxon>Thelohanellus</taxon>
    </lineage>
</organism>
<dbReference type="PANTHER" id="PTHR24343:SF540">
    <property type="entry name" value="SERINE_THREONINE-PROTEIN KINASE CHK1"/>
    <property type="match status" value="1"/>
</dbReference>
<dbReference type="Gene3D" id="1.10.510.10">
    <property type="entry name" value="Transferase(Phosphotransferase) domain 1"/>
    <property type="match status" value="1"/>
</dbReference>
<comment type="catalytic activity">
    <reaction evidence="8">
        <text>L-seryl-[protein] + ATP = O-phospho-L-seryl-[protein] + ADP + H(+)</text>
        <dbReference type="Rhea" id="RHEA:17989"/>
        <dbReference type="Rhea" id="RHEA-COMP:9863"/>
        <dbReference type="Rhea" id="RHEA-COMP:11604"/>
        <dbReference type="ChEBI" id="CHEBI:15378"/>
        <dbReference type="ChEBI" id="CHEBI:29999"/>
        <dbReference type="ChEBI" id="CHEBI:30616"/>
        <dbReference type="ChEBI" id="CHEBI:83421"/>
        <dbReference type="ChEBI" id="CHEBI:456216"/>
        <dbReference type="EC" id="2.7.11.1"/>
    </reaction>
</comment>
<dbReference type="PROSITE" id="PS50011">
    <property type="entry name" value="PROTEIN_KINASE_DOM"/>
    <property type="match status" value="1"/>
</dbReference>
<dbReference type="PANTHER" id="PTHR24343">
    <property type="entry name" value="SERINE/THREONINE KINASE"/>
    <property type="match status" value="1"/>
</dbReference>
<evidence type="ECO:0000256" key="3">
    <source>
        <dbReference type="ARBA" id="ARBA00022679"/>
    </source>
</evidence>
<dbReference type="SMART" id="SM00220">
    <property type="entry name" value="S_TKc"/>
    <property type="match status" value="1"/>
</dbReference>
<evidence type="ECO:0000313" key="11">
    <source>
        <dbReference type="Proteomes" id="UP000031668"/>
    </source>
</evidence>
<feature type="domain" description="Protein kinase" evidence="9">
    <location>
        <begin position="1"/>
        <end position="181"/>
    </location>
</feature>
<dbReference type="OMA" id="HYMITAT"/>
<evidence type="ECO:0000256" key="6">
    <source>
        <dbReference type="ARBA" id="ARBA00022840"/>
    </source>
</evidence>
<dbReference type="InterPro" id="IPR000719">
    <property type="entry name" value="Prot_kinase_dom"/>
</dbReference>
<evidence type="ECO:0000259" key="9">
    <source>
        <dbReference type="PROSITE" id="PS50011"/>
    </source>
</evidence>
<keyword evidence="4" id="KW-0547">Nucleotide-binding</keyword>
<reference evidence="10 11" key="1">
    <citation type="journal article" date="2014" name="Genome Biol. Evol.">
        <title>The genome of the myxosporean Thelohanellus kitauei shows adaptations to nutrient acquisition within its fish host.</title>
        <authorList>
            <person name="Yang Y."/>
            <person name="Xiong J."/>
            <person name="Zhou Z."/>
            <person name="Huo F."/>
            <person name="Miao W."/>
            <person name="Ran C."/>
            <person name="Liu Y."/>
            <person name="Zhang J."/>
            <person name="Feng J."/>
            <person name="Wang M."/>
            <person name="Wang M."/>
            <person name="Wang L."/>
            <person name="Yao B."/>
        </authorList>
    </citation>
    <scope>NUCLEOTIDE SEQUENCE [LARGE SCALE GENOMIC DNA]</scope>
    <source>
        <strain evidence="10">Wuqing</strain>
    </source>
</reference>
<keyword evidence="5 10" id="KW-0418">Kinase</keyword>
<comment type="caution">
    <text evidence="10">The sequence shown here is derived from an EMBL/GenBank/DDBJ whole genome shotgun (WGS) entry which is preliminary data.</text>
</comment>
<dbReference type="GO" id="GO:0004674">
    <property type="term" value="F:protein serine/threonine kinase activity"/>
    <property type="evidence" value="ECO:0007669"/>
    <property type="project" value="UniProtKB-KW"/>
</dbReference>
<keyword evidence="11" id="KW-1185">Reference proteome</keyword>
<dbReference type="Proteomes" id="UP000031668">
    <property type="component" value="Unassembled WGS sequence"/>
</dbReference>
<evidence type="ECO:0000313" key="10">
    <source>
        <dbReference type="EMBL" id="KII67644.1"/>
    </source>
</evidence>
<dbReference type="InterPro" id="IPR011009">
    <property type="entry name" value="Kinase-like_dom_sf"/>
</dbReference>
<dbReference type="EC" id="2.7.11.1" evidence="1"/>
<keyword evidence="6" id="KW-0067">ATP-binding</keyword>
<dbReference type="Pfam" id="PF00069">
    <property type="entry name" value="Pkinase"/>
    <property type="match status" value="1"/>
</dbReference>